<dbReference type="EC" id="6.4.1.3" evidence="4"/>
<feature type="compositionally biased region" description="Low complexity" evidence="1">
    <location>
        <begin position="22"/>
        <end position="33"/>
    </location>
</feature>
<name>A0ABS2P9B1_9BACL</name>
<accession>A0ABS2P9B1</accession>
<keyword evidence="4" id="KW-0436">Ligase</keyword>
<evidence type="ECO:0000259" key="2">
    <source>
        <dbReference type="PROSITE" id="PS50980"/>
    </source>
</evidence>
<keyword evidence="5" id="KW-1185">Reference proteome</keyword>
<dbReference type="Pfam" id="PF01039">
    <property type="entry name" value="Carboxyl_trans"/>
    <property type="match status" value="1"/>
</dbReference>
<evidence type="ECO:0000259" key="3">
    <source>
        <dbReference type="PROSITE" id="PS50989"/>
    </source>
</evidence>
<organism evidence="4 5">
    <name type="scientific">Geomicrobium sediminis</name>
    <dbReference type="NCBI Taxonomy" id="1347788"/>
    <lineage>
        <taxon>Bacteria</taxon>
        <taxon>Bacillati</taxon>
        <taxon>Bacillota</taxon>
        <taxon>Bacilli</taxon>
        <taxon>Bacillales</taxon>
        <taxon>Geomicrobium</taxon>
    </lineage>
</organism>
<dbReference type="InterPro" id="IPR034733">
    <property type="entry name" value="AcCoA_carboxyl_beta"/>
</dbReference>
<evidence type="ECO:0000313" key="5">
    <source>
        <dbReference type="Proteomes" id="UP000741863"/>
    </source>
</evidence>
<evidence type="ECO:0000256" key="1">
    <source>
        <dbReference type="SAM" id="MobiDB-lite"/>
    </source>
</evidence>
<dbReference type="GO" id="GO:0004658">
    <property type="term" value="F:propionyl-CoA carboxylase activity"/>
    <property type="evidence" value="ECO:0007669"/>
    <property type="project" value="UniProtKB-EC"/>
</dbReference>
<dbReference type="PANTHER" id="PTHR43842:SF2">
    <property type="entry name" value="PROPIONYL-COA CARBOXYLASE BETA CHAIN, MITOCHONDRIAL"/>
    <property type="match status" value="1"/>
</dbReference>
<dbReference type="InterPro" id="IPR051047">
    <property type="entry name" value="AccD/PCCB"/>
</dbReference>
<feature type="region of interest" description="Disordered" evidence="1">
    <location>
        <begin position="15"/>
        <end position="34"/>
    </location>
</feature>
<dbReference type="Gene3D" id="3.90.226.10">
    <property type="entry name" value="2-enoyl-CoA Hydratase, Chain A, domain 1"/>
    <property type="match status" value="2"/>
</dbReference>
<reference evidence="4 5" key="1">
    <citation type="submission" date="2021-01" db="EMBL/GenBank/DDBJ databases">
        <title>Genomic Encyclopedia of Type Strains, Phase IV (KMG-IV): sequencing the most valuable type-strain genomes for metagenomic binning, comparative biology and taxonomic classification.</title>
        <authorList>
            <person name="Goeker M."/>
        </authorList>
    </citation>
    <scope>NUCLEOTIDE SEQUENCE [LARGE SCALE GENOMIC DNA]</scope>
    <source>
        <strain evidence="4 5">DSM 25540</strain>
    </source>
</reference>
<dbReference type="InterPro" id="IPR029045">
    <property type="entry name" value="ClpP/crotonase-like_dom_sf"/>
</dbReference>
<protein>
    <submittedName>
        <fullName evidence="4">Propionyl-CoA carboxylase beta chain</fullName>
        <ecNumber evidence="4">6.4.1.3</ecNumber>
    </submittedName>
</protein>
<sequence length="504" mass="55260">MSRYLDDLYKRREGVSLGGGVNKQNKQRQQGKQSARERIEQLLDDGTFRELQRFVRTSGTDYQCENVITGYGKVFGRTVCVYAQDFTIQGGSLGEMHSLKITKLMDYAYNLGVPIVGLCDSAGAKIQEGVKALGGYGELFYRNAKYSGKIPQISVIMGPCAGGAVYSPALTDFVFMVKQTSHMFLTGSKVVKAVTGKHMSHEELGGSQLHATKSGDVHFVSENETDCLRQVRKLLSYLPQNNKGSKPIASNWVTEQKQNQMESVVPDDPKKVYNMVHVISALFDTGSYIEVQAAFAANITVGFAKLDGNTVGVVANNPKYKAGALDVDASDKAARFIRFCDCFHIPIVTLEDVSGFIPGVLQQESGIIRHGAKLLYAYAESCVPKVTVILRKAYGGAYVAMNSKSIGADLVFAWPTAEIAVMGAEGAVDVLYGKDIQQDDQPESKREQLIEQYKKEVMHPYIAAELGVVDDVISPSETRSVLIESLDMLRSKTRNDECHGNIPL</sequence>
<evidence type="ECO:0000313" key="4">
    <source>
        <dbReference type="EMBL" id="MBM7631581.1"/>
    </source>
</evidence>
<gene>
    <name evidence="4" type="ORF">JOD17_000673</name>
</gene>
<comment type="caution">
    <text evidence="4">The sequence shown here is derived from an EMBL/GenBank/DDBJ whole genome shotgun (WGS) entry which is preliminary data.</text>
</comment>
<dbReference type="EMBL" id="JAFBEC010000002">
    <property type="protein sequence ID" value="MBM7631581.1"/>
    <property type="molecule type" value="Genomic_DNA"/>
</dbReference>
<proteinExistence type="predicted"/>
<dbReference type="PROSITE" id="PS50980">
    <property type="entry name" value="COA_CT_NTER"/>
    <property type="match status" value="1"/>
</dbReference>
<feature type="domain" description="CoA carboxyltransferase N-terminal" evidence="2">
    <location>
        <begin position="1"/>
        <end position="250"/>
    </location>
</feature>
<dbReference type="SUPFAM" id="SSF52096">
    <property type="entry name" value="ClpP/crotonase"/>
    <property type="match status" value="2"/>
</dbReference>
<dbReference type="Proteomes" id="UP000741863">
    <property type="component" value="Unassembled WGS sequence"/>
</dbReference>
<dbReference type="InterPro" id="IPR011762">
    <property type="entry name" value="COA_CT_N"/>
</dbReference>
<feature type="domain" description="CoA carboxyltransferase C-terminal" evidence="3">
    <location>
        <begin position="256"/>
        <end position="488"/>
    </location>
</feature>
<dbReference type="InterPro" id="IPR011763">
    <property type="entry name" value="COA_CT_C"/>
</dbReference>
<dbReference type="RefSeq" id="WP_204695696.1">
    <property type="nucleotide sequence ID" value="NZ_JAFBEC010000002.1"/>
</dbReference>
<dbReference type="PANTHER" id="PTHR43842">
    <property type="entry name" value="PROPIONYL-COA CARBOXYLASE BETA CHAIN"/>
    <property type="match status" value="1"/>
</dbReference>
<dbReference type="PROSITE" id="PS50989">
    <property type="entry name" value="COA_CT_CTER"/>
    <property type="match status" value="1"/>
</dbReference>